<name>A0A3B0CGC8_9BACL</name>
<dbReference type="PANTHER" id="PTHR43649">
    <property type="entry name" value="ARABINOSE-BINDING PROTEIN-RELATED"/>
    <property type="match status" value="1"/>
</dbReference>
<evidence type="ECO:0000256" key="1">
    <source>
        <dbReference type="ARBA" id="ARBA00008520"/>
    </source>
</evidence>
<evidence type="ECO:0000256" key="2">
    <source>
        <dbReference type="ARBA" id="ARBA00022448"/>
    </source>
</evidence>
<gene>
    <name evidence="6" type="ORF">D7M11_10255</name>
</gene>
<keyword evidence="2" id="KW-0813">Transport</keyword>
<dbReference type="Pfam" id="PF01547">
    <property type="entry name" value="SBP_bac_1"/>
    <property type="match status" value="1"/>
</dbReference>
<dbReference type="PROSITE" id="PS01037">
    <property type="entry name" value="SBP_BACTERIAL_1"/>
    <property type="match status" value="1"/>
</dbReference>
<feature type="signal peptide" evidence="5">
    <location>
        <begin position="1"/>
        <end position="27"/>
    </location>
</feature>
<evidence type="ECO:0000313" key="7">
    <source>
        <dbReference type="Proteomes" id="UP000282311"/>
    </source>
</evidence>
<evidence type="ECO:0000313" key="6">
    <source>
        <dbReference type="EMBL" id="RKN84905.1"/>
    </source>
</evidence>
<dbReference type="EMBL" id="RBAH01000006">
    <property type="protein sequence ID" value="RKN84905.1"/>
    <property type="molecule type" value="Genomic_DNA"/>
</dbReference>
<dbReference type="InterPro" id="IPR006059">
    <property type="entry name" value="SBP"/>
</dbReference>
<evidence type="ECO:0000256" key="4">
    <source>
        <dbReference type="SAM" id="MobiDB-lite"/>
    </source>
</evidence>
<protein>
    <submittedName>
        <fullName evidence="6">Extracellular solute-binding protein</fullName>
    </submittedName>
</protein>
<dbReference type="PROSITE" id="PS51257">
    <property type="entry name" value="PROKAR_LIPOPROTEIN"/>
    <property type="match status" value="1"/>
</dbReference>
<comment type="similarity">
    <text evidence="1">Belongs to the bacterial solute-binding protein 1 family.</text>
</comment>
<dbReference type="InterPro" id="IPR006061">
    <property type="entry name" value="SBP_1_CS"/>
</dbReference>
<dbReference type="Gene3D" id="3.40.190.10">
    <property type="entry name" value="Periplasmic binding protein-like II"/>
    <property type="match status" value="1"/>
</dbReference>
<organism evidence="6 7">
    <name type="scientific">Paenibacillus ginsengarvi</name>
    <dbReference type="NCBI Taxonomy" id="400777"/>
    <lineage>
        <taxon>Bacteria</taxon>
        <taxon>Bacillati</taxon>
        <taxon>Bacillota</taxon>
        <taxon>Bacilli</taxon>
        <taxon>Bacillales</taxon>
        <taxon>Paenibacillaceae</taxon>
        <taxon>Paenibacillus</taxon>
    </lineage>
</organism>
<proteinExistence type="inferred from homology"/>
<dbReference type="OrthoDB" id="2505860at2"/>
<dbReference type="RefSeq" id="WP_120747111.1">
    <property type="nucleotide sequence ID" value="NZ_RBAH01000006.1"/>
</dbReference>
<evidence type="ECO:0000256" key="3">
    <source>
        <dbReference type="ARBA" id="ARBA00022729"/>
    </source>
</evidence>
<reference evidence="6 7" key="1">
    <citation type="journal article" date="2007" name="Int. J. Syst. Evol. Microbiol.">
        <title>Paenibacillus ginsengarvi sp. nov., isolated from soil from ginseng cultivation.</title>
        <authorList>
            <person name="Yoon M.H."/>
            <person name="Ten L.N."/>
            <person name="Im W.T."/>
        </authorList>
    </citation>
    <scope>NUCLEOTIDE SEQUENCE [LARGE SCALE GENOMIC DNA]</scope>
    <source>
        <strain evidence="6 7">KCTC 13059</strain>
    </source>
</reference>
<dbReference type="SUPFAM" id="SSF53850">
    <property type="entry name" value="Periplasmic binding protein-like II"/>
    <property type="match status" value="1"/>
</dbReference>
<keyword evidence="7" id="KW-1185">Reference proteome</keyword>
<dbReference type="GO" id="GO:0055085">
    <property type="term" value="P:transmembrane transport"/>
    <property type="evidence" value="ECO:0007669"/>
    <property type="project" value="InterPro"/>
</dbReference>
<evidence type="ECO:0000256" key="5">
    <source>
        <dbReference type="SAM" id="SignalP"/>
    </source>
</evidence>
<dbReference type="PANTHER" id="PTHR43649:SF12">
    <property type="entry name" value="DIACETYLCHITOBIOSE BINDING PROTEIN DASA"/>
    <property type="match status" value="1"/>
</dbReference>
<sequence length="453" mass="49902">MDMKKKGFYRASAAVVLSLSLALTACGKDGGTGTKPEDNGAKPAGTEKNTAPVSLTMYQTGSSLSDEQFDIFVKALAEKMPYVTLKMVRDGTGTKPQDLIAAGTFPDIIYTANPKFRELQNLKLIQNLDSFVKSKNVDLSIFDPQAIDTIRSYDAGKQLVAIPFSQNIGALFYNKDILDKFGLPYPKDGMDWEQTLELARKIARVDGGKQFRGLEVTDARHLGSALSLPWVNPANMTASINTDGWKRVFQLIRDTNNIPNNNVPAEEYGKGDDSFIKFQSVAMLPGWASGTSIKLEDAFKKGTVFNWDIVSLPNFKDSLGTGREYDIQALMLSDTSKHKDQAFDVIQFLTSEYVQSIVTAKGKISAINTPEMQKKYASDLGSFKGKNIAGIFKTKSAKLNPPTEFDAIVISSLGAITKRLVITNDDINTVMREQEEIANKQIEEEKVLLKNSK</sequence>
<dbReference type="Proteomes" id="UP000282311">
    <property type="component" value="Unassembled WGS sequence"/>
</dbReference>
<feature type="chain" id="PRO_5017300814" evidence="5">
    <location>
        <begin position="28"/>
        <end position="453"/>
    </location>
</feature>
<keyword evidence="3 5" id="KW-0732">Signal</keyword>
<feature type="region of interest" description="Disordered" evidence="4">
    <location>
        <begin position="28"/>
        <end position="48"/>
    </location>
</feature>
<accession>A0A3B0CGC8</accession>
<dbReference type="AlphaFoldDB" id="A0A3B0CGC8"/>
<dbReference type="InterPro" id="IPR050490">
    <property type="entry name" value="Bact_solute-bd_prot1"/>
</dbReference>
<comment type="caution">
    <text evidence="6">The sequence shown here is derived from an EMBL/GenBank/DDBJ whole genome shotgun (WGS) entry which is preliminary data.</text>
</comment>